<proteinExistence type="predicted"/>
<evidence type="ECO:0000259" key="1">
    <source>
        <dbReference type="Pfam" id="PF13474"/>
    </source>
</evidence>
<feature type="domain" description="SnoaL-like" evidence="1">
    <location>
        <begin position="18"/>
        <end position="133"/>
    </location>
</feature>
<gene>
    <name evidence="2" type="ORF">EYW47_23160</name>
</gene>
<reference evidence="2 3" key="1">
    <citation type="submission" date="2019-03" db="EMBL/GenBank/DDBJ databases">
        <title>Paraburkholderia sp. 4M-K11, isolated from subtropical forest soil.</title>
        <authorList>
            <person name="Gao Z.-H."/>
            <person name="Qiu L.-H."/>
        </authorList>
    </citation>
    <scope>NUCLEOTIDE SEQUENCE [LARGE SCALE GENOMIC DNA]</scope>
    <source>
        <strain evidence="2 3">4M-K11</strain>
    </source>
</reference>
<name>A0A4R5M6N6_9BURK</name>
<protein>
    <submittedName>
        <fullName evidence="2">DUF4440 domain-containing protein</fullName>
    </submittedName>
</protein>
<dbReference type="Gene3D" id="3.10.450.50">
    <property type="match status" value="1"/>
</dbReference>
<keyword evidence="3" id="KW-1185">Reference proteome</keyword>
<dbReference type="OrthoDB" id="8908746at2"/>
<evidence type="ECO:0000313" key="2">
    <source>
        <dbReference type="EMBL" id="TDG21256.1"/>
    </source>
</evidence>
<organism evidence="2 3">
    <name type="scientific">Paraburkholderia silviterrae</name>
    <dbReference type="NCBI Taxonomy" id="2528715"/>
    <lineage>
        <taxon>Bacteria</taxon>
        <taxon>Pseudomonadati</taxon>
        <taxon>Pseudomonadota</taxon>
        <taxon>Betaproteobacteria</taxon>
        <taxon>Burkholderiales</taxon>
        <taxon>Burkholderiaceae</taxon>
        <taxon>Paraburkholderia</taxon>
    </lineage>
</organism>
<accession>A0A4R5M6N6</accession>
<dbReference type="Pfam" id="PF13474">
    <property type="entry name" value="SnoaL_3"/>
    <property type="match status" value="1"/>
</dbReference>
<sequence length="145" mass="15728">MNRTTDAADGGDVALATVHAAWNAAAHRWNADMLTAVYTDDALFFGGRPGHSVGAGAIRDYFASYEGVIESATLELVEQHLIRLADDCFLAQGYGEFWFVLSGGQPSHSRLRTTLVVALQQDQWKIRQHHFSTTPESPPIQGGAG</sequence>
<comment type="caution">
    <text evidence="2">The sequence shown here is derived from an EMBL/GenBank/DDBJ whole genome shotgun (WGS) entry which is preliminary data.</text>
</comment>
<dbReference type="Proteomes" id="UP000295722">
    <property type="component" value="Unassembled WGS sequence"/>
</dbReference>
<dbReference type="AlphaFoldDB" id="A0A4R5M6N6"/>
<dbReference type="InterPro" id="IPR037401">
    <property type="entry name" value="SnoaL-like"/>
</dbReference>
<dbReference type="InterPro" id="IPR032710">
    <property type="entry name" value="NTF2-like_dom_sf"/>
</dbReference>
<dbReference type="SUPFAM" id="SSF54427">
    <property type="entry name" value="NTF2-like"/>
    <property type="match status" value="1"/>
</dbReference>
<evidence type="ECO:0000313" key="3">
    <source>
        <dbReference type="Proteomes" id="UP000295722"/>
    </source>
</evidence>
<dbReference type="EMBL" id="SMRP01000012">
    <property type="protein sequence ID" value="TDG21256.1"/>
    <property type="molecule type" value="Genomic_DNA"/>
</dbReference>